<accession>A0A024SHJ6</accession>
<dbReference type="KEGG" id="trr:M419DRAFT_73593"/>
<reference evidence="3" key="1">
    <citation type="journal article" date="2013" name="Ind. Biotechnol.">
        <title>Comparative genomics analysis of Trichoderma reesei strains.</title>
        <authorList>
            <person name="Koike H."/>
            <person name="Aerts A."/>
            <person name="LaButti K."/>
            <person name="Grigoriev I.V."/>
            <person name="Baker S.E."/>
        </authorList>
    </citation>
    <scope>NUCLEOTIDE SEQUENCE [LARGE SCALE GENOMIC DNA]</scope>
    <source>
        <strain evidence="3">ATCC 56765 / BCRC 32924 / NRRL 11460 / Rut C-30</strain>
    </source>
</reference>
<keyword evidence="1" id="KW-1133">Transmembrane helix</keyword>
<dbReference type="AlphaFoldDB" id="A0A024SHJ6"/>
<proteinExistence type="predicted"/>
<evidence type="ECO:0000256" key="1">
    <source>
        <dbReference type="SAM" id="Phobius"/>
    </source>
</evidence>
<dbReference type="EMBL" id="KI911141">
    <property type="protein sequence ID" value="ETS04763.1"/>
    <property type="molecule type" value="Genomic_DNA"/>
</dbReference>
<organism evidence="2 3">
    <name type="scientific">Hypocrea jecorina (strain ATCC 56765 / BCRC 32924 / NRRL 11460 / Rut C-30)</name>
    <name type="common">Trichoderma reesei</name>
    <dbReference type="NCBI Taxonomy" id="1344414"/>
    <lineage>
        <taxon>Eukaryota</taxon>
        <taxon>Fungi</taxon>
        <taxon>Dikarya</taxon>
        <taxon>Ascomycota</taxon>
        <taxon>Pezizomycotina</taxon>
        <taxon>Sordariomycetes</taxon>
        <taxon>Hypocreomycetidae</taxon>
        <taxon>Hypocreales</taxon>
        <taxon>Hypocreaceae</taxon>
        <taxon>Trichoderma</taxon>
    </lineage>
</organism>
<dbReference type="HOGENOM" id="CLU_1740766_0_0_1"/>
<protein>
    <submittedName>
        <fullName evidence="2">Uncharacterized protein</fullName>
    </submittedName>
</protein>
<keyword evidence="1" id="KW-0812">Transmembrane</keyword>
<gene>
    <name evidence="2" type="ORF">M419DRAFT_73593</name>
</gene>
<keyword evidence="1" id="KW-0472">Membrane</keyword>
<sequence>MARDPFERSGTASFVAFPFLIRVPTKHWADSPSAQDEWRSSPDDNMPTCVAAHLENSKLRLIPTLRGMPQWVSAHLELHVLTASAIKAWPEMDPSSVMLWHVLFLTITCIYFLVFLILPSTVALFIPQHELLGQTPPRLPLAPPSTLFIP</sequence>
<evidence type="ECO:0000313" key="3">
    <source>
        <dbReference type="Proteomes" id="UP000024376"/>
    </source>
</evidence>
<evidence type="ECO:0000313" key="2">
    <source>
        <dbReference type="EMBL" id="ETS04763.1"/>
    </source>
</evidence>
<dbReference type="Proteomes" id="UP000024376">
    <property type="component" value="Unassembled WGS sequence"/>
</dbReference>
<name>A0A024SHJ6_HYPJR</name>
<feature type="transmembrane region" description="Helical" evidence="1">
    <location>
        <begin position="99"/>
        <end position="126"/>
    </location>
</feature>